<dbReference type="EMBL" id="AZGI01000030">
    <property type="protein sequence ID" value="KRM39924.1"/>
    <property type="molecule type" value="Genomic_DNA"/>
</dbReference>
<feature type="transmembrane region" description="Helical" evidence="6">
    <location>
        <begin position="83"/>
        <end position="105"/>
    </location>
</feature>
<evidence type="ECO:0000256" key="4">
    <source>
        <dbReference type="ARBA" id="ARBA00022989"/>
    </source>
</evidence>
<dbReference type="PANTHER" id="PTHR30250">
    <property type="entry name" value="PST FAMILY PREDICTED COLANIC ACID TRANSPORTER"/>
    <property type="match status" value="1"/>
</dbReference>
<feature type="transmembrane region" description="Helical" evidence="6">
    <location>
        <begin position="41"/>
        <end position="62"/>
    </location>
</feature>
<gene>
    <name evidence="7" type="ORF">FC39_GL000925</name>
</gene>
<dbReference type="RefSeq" id="WP_025081028.1">
    <property type="nucleotide sequence ID" value="NZ_AZGI01000030.1"/>
</dbReference>
<evidence type="ECO:0000256" key="1">
    <source>
        <dbReference type="ARBA" id="ARBA00004651"/>
    </source>
</evidence>
<dbReference type="GO" id="GO:0005886">
    <property type="term" value="C:plasma membrane"/>
    <property type="evidence" value="ECO:0007669"/>
    <property type="project" value="UniProtKB-SubCell"/>
</dbReference>
<dbReference type="InterPro" id="IPR002797">
    <property type="entry name" value="Polysacc_synth"/>
</dbReference>
<evidence type="ECO:0000256" key="2">
    <source>
        <dbReference type="ARBA" id="ARBA00022475"/>
    </source>
</evidence>
<keyword evidence="5 6" id="KW-0472">Membrane</keyword>
<evidence type="ECO:0000313" key="8">
    <source>
        <dbReference type="Proteomes" id="UP000051223"/>
    </source>
</evidence>
<feature type="transmembrane region" description="Helical" evidence="6">
    <location>
        <begin position="287"/>
        <end position="307"/>
    </location>
</feature>
<feature type="transmembrane region" description="Helical" evidence="6">
    <location>
        <begin position="436"/>
        <end position="457"/>
    </location>
</feature>
<dbReference type="CDD" id="cd13128">
    <property type="entry name" value="MATE_Wzx_like"/>
    <property type="match status" value="1"/>
</dbReference>
<reference evidence="7 8" key="1">
    <citation type="journal article" date="2015" name="Genome Announc.">
        <title>Expanding the biotechnology potential of lactobacilli through comparative genomics of 213 strains and associated genera.</title>
        <authorList>
            <person name="Sun Z."/>
            <person name="Harris H.M."/>
            <person name="McCann A."/>
            <person name="Guo C."/>
            <person name="Argimon S."/>
            <person name="Zhang W."/>
            <person name="Yang X."/>
            <person name="Jeffery I.B."/>
            <person name="Cooney J.C."/>
            <person name="Kagawa T.F."/>
            <person name="Liu W."/>
            <person name="Song Y."/>
            <person name="Salvetti E."/>
            <person name="Wrobel A."/>
            <person name="Rasinkangas P."/>
            <person name="Parkhill J."/>
            <person name="Rea M.C."/>
            <person name="O'Sullivan O."/>
            <person name="Ritari J."/>
            <person name="Douillard F.P."/>
            <person name="Paul Ross R."/>
            <person name="Yang R."/>
            <person name="Briner A.E."/>
            <person name="Felis G.E."/>
            <person name="de Vos W.M."/>
            <person name="Barrangou R."/>
            <person name="Klaenhammer T.R."/>
            <person name="Caufield P.W."/>
            <person name="Cui Y."/>
            <person name="Zhang H."/>
            <person name="O'Toole P.W."/>
        </authorList>
    </citation>
    <scope>NUCLEOTIDE SEQUENCE [LARGE SCALE GENOMIC DNA]</scope>
    <source>
        <strain evidence="7 8">DSM 5661</strain>
    </source>
</reference>
<comment type="caution">
    <text evidence="7">The sequence shown here is derived from an EMBL/GenBank/DDBJ whole genome shotgun (WGS) entry which is preliminary data.</text>
</comment>
<keyword evidence="8" id="KW-1185">Reference proteome</keyword>
<organism evidence="7 8">
    <name type="scientific">Lactobacillus hamsteri DSM 5661 = JCM 6256</name>
    <dbReference type="NCBI Taxonomy" id="1423754"/>
    <lineage>
        <taxon>Bacteria</taxon>
        <taxon>Bacillati</taxon>
        <taxon>Bacillota</taxon>
        <taxon>Bacilli</taxon>
        <taxon>Lactobacillales</taxon>
        <taxon>Lactobacillaceae</taxon>
        <taxon>Lactobacillus</taxon>
    </lineage>
</organism>
<dbReference type="AlphaFoldDB" id="A0A0R1YG57"/>
<dbReference type="PANTHER" id="PTHR30250:SF11">
    <property type="entry name" value="O-ANTIGEN TRANSPORTER-RELATED"/>
    <property type="match status" value="1"/>
</dbReference>
<name>A0A0R1YG57_9LACO</name>
<dbReference type="Proteomes" id="UP000051223">
    <property type="component" value="Unassembled WGS sequence"/>
</dbReference>
<keyword evidence="4 6" id="KW-1133">Transmembrane helix</keyword>
<proteinExistence type="predicted"/>
<evidence type="ECO:0000256" key="5">
    <source>
        <dbReference type="ARBA" id="ARBA00023136"/>
    </source>
</evidence>
<keyword evidence="3 6" id="KW-0812">Transmembrane</keyword>
<feature type="transmembrane region" description="Helical" evidence="6">
    <location>
        <begin position="414"/>
        <end position="430"/>
    </location>
</feature>
<evidence type="ECO:0000256" key="6">
    <source>
        <dbReference type="SAM" id="Phobius"/>
    </source>
</evidence>
<dbReference type="Pfam" id="PF01943">
    <property type="entry name" value="Polysacc_synt"/>
    <property type="match status" value="1"/>
</dbReference>
<accession>A0A0R1YG57</accession>
<feature type="transmembrane region" description="Helical" evidence="6">
    <location>
        <begin position="356"/>
        <end position="374"/>
    </location>
</feature>
<sequence length="477" mass="53905">MKVIKNYLYNVGYQVLAIIVPLITSAYVSRVLRPEGVGANAFTNSIIQYFILIASMGIGYYGNRQIAYVRENRKKMAKTFWEIQIVKTIMTLVAYIAFEIFLMFYTRQSDYMWAQSINLIAVAFDISWFYEGIEDFKVTVLKNSFVKIVSMIAIFLLIKNPSDVTLYIIVLAVSTLLGNLTLWPNIRRDLPKINVKSLNPWPHFLPMLELFIPQIATQVYVQLNKTMLGGMVSETSSGYYQYSDNLVKLILALVTATGTVMLPHVANAVSKGSIKQVNAMLYKSFDFVSAVAYPMMFGIAAISLTLAPKYYGPGYEPVGKAMMIESIVILMIAWSNAIGVQYLLPLNRVKQFTASVTVGAIVNIILNIPLINLWGLNGAMWSTVISEFAVTLYQLFVVRHLLSYKALFKGSWKYFVSGLIMFLGVFWMNRNLKDSWLMMAVEVLVGVVIYAILVLILRAPIVYEARDLVIQKLRNRG</sequence>
<protein>
    <submittedName>
        <fullName evidence="7">Uncharacterized protein</fullName>
    </submittedName>
</protein>
<evidence type="ECO:0000256" key="3">
    <source>
        <dbReference type="ARBA" id="ARBA00022692"/>
    </source>
</evidence>
<dbReference type="STRING" id="1423754.FC39_GL000925"/>
<feature type="transmembrane region" description="Helical" evidence="6">
    <location>
        <begin position="380"/>
        <end position="402"/>
    </location>
</feature>
<feature type="transmembrane region" description="Helical" evidence="6">
    <location>
        <begin position="7"/>
        <end position="29"/>
    </location>
</feature>
<comment type="subcellular location">
    <subcellularLocation>
        <location evidence="1">Cell membrane</location>
        <topology evidence="1">Multi-pass membrane protein</topology>
    </subcellularLocation>
</comment>
<feature type="transmembrane region" description="Helical" evidence="6">
    <location>
        <begin position="164"/>
        <end position="183"/>
    </location>
</feature>
<dbReference type="PATRIC" id="fig|1423754.3.peg.952"/>
<dbReference type="OrthoDB" id="9815702at2"/>
<dbReference type="eggNOG" id="COG2244">
    <property type="taxonomic scope" value="Bacteria"/>
</dbReference>
<feature type="transmembrane region" description="Helical" evidence="6">
    <location>
        <begin position="327"/>
        <end position="344"/>
    </location>
</feature>
<dbReference type="InterPro" id="IPR050833">
    <property type="entry name" value="Poly_Biosynth_Transport"/>
</dbReference>
<keyword evidence="2" id="KW-1003">Cell membrane</keyword>
<evidence type="ECO:0000313" key="7">
    <source>
        <dbReference type="EMBL" id="KRM39924.1"/>
    </source>
</evidence>